<evidence type="ECO:0000313" key="2">
    <source>
        <dbReference type="Proteomes" id="UP000006813"/>
    </source>
</evidence>
<dbReference type="AlphaFoldDB" id="G5BGJ2"/>
<feature type="non-terminal residue" evidence="1">
    <location>
        <position position="158"/>
    </location>
</feature>
<dbReference type="InterPro" id="IPR031464">
    <property type="entry name" value="DUF4680"/>
</dbReference>
<reference evidence="1 2" key="1">
    <citation type="journal article" date="2011" name="Nature">
        <title>Genome sequencing reveals insights into physiology and longevity of the naked mole rat.</title>
        <authorList>
            <person name="Kim E.B."/>
            <person name="Fang X."/>
            <person name="Fushan A.A."/>
            <person name="Huang Z."/>
            <person name="Lobanov A.V."/>
            <person name="Han L."/>
            <person name="Marino S.M."/>
            <person name="Sun X."/>
            <person name="Turanov A.A."/>
            <person name="Yang P."/>
            <person name="Yim S.H."/>
            <person name="Zhao X."/>
            <person name="Kasaikina M.V."/>
            <person name="Stoletzki N."/>
            <person name="Peng C."/>
            <person name="Polak P."/>
            <person name="Xiong Z."/>
            <person name="Kiezun A."/>
            <person name="Zhu Y."/>
            <person name="Chen Y."/>
            <person name="Kryukov G.V."/>
            <person name="Zhang Q."/>
            <person name="Peshkin L."/>
            <person name="Yang L."/>
            <person name="Bronson R.T."/>
            <person name="Buffenstein R."/>
            <person name="Wang B."/>
            <person name="Han C."/>
            <person name="Li Q."/>
            <person name="Chen L."/>
            <person name="Zhao W."/>
            <person name="Sunyaev S.R."/>
            <person name="Park T.J."/>
            <person name="Zhang G."/>
            <person name="Wang J."/>
            <person name="Gladyshev V.N."/>
        </authorList>
    </citation>
    <scope>NUCLEOTIDE SEQUENCE [LARGE SCALE GENOMIC DNA]</scope>
</reference>
<name>G5BGJ2_HETGA</name>
<dbReference type="InParanoid" id="G5BGJ2"/>
<organism evidence="1 2">
    <name type="scientific">Heterocephalus glaber</name>
    <name type="common">Naked mole rat</name>
    <dbReference type="NCBI Taxonomy" id="10181"/>
    <lineage>
        <taxon>Eukaryota</taxon>
        <taxon>Metazoa</taxon>
        <taxon>Chordata</taxon>
        <taxon>Craniata</taxon>
        <taxon>Vertebrata</taxon>
        <taxon>Euteleostomi</taxon>
        <taxon>Mammalia</taxon>
        <taxon>Eutheria</taxon>
        <taxon>Euarchontoglires</taxon>
        <taxon>Glires</taxon>
        <taxon>Rodentia</taxon>
        <taxon>Hystricomorpha</taxon>
        <taxon>Bathyergidae</taxon>
        <taxon>Heterocephalus</taxon>
    </lineage>
</organism>
<protein>
    <submittedName>
        <fullName evidence="1">Uncharacterized protein</fullName>
    </submittedName>
</protein>
<evidence type="ECO:0000313" key="1">
    <source>
        <dbReference type="EMBL" id="EHB08403.1"/>
    </source>
</evidence>
<accession>G5BGJ2</accession>
<dbReference type="Pfam" id="PF15730">
    <property type="entry name" value="DUF4680"/>
    <property type="match status" value="1"/>
</dbReference>
<sequence length="158" mass="18033">MMPAGRGREKDLARFVYVTSFGSHQCGGVLELGGRQASGHRFSQPSCQLASQSLVSAPVSCVAALGWGRRSLLIYFRGWSTKKEADAEIRVEIIQRQERRDYCMNLTQKDAAKAFDFPIQLPKACKIMRKRKKASVWNSVYKVISRMLEENEKYRLRL</sequence>
<gene>
    <name evidence="1" type="ORF">GW7_17129</name>
</gene>
<dbReference type="EMBL" id="JH170194">
    <property type="protein sequence ID" value="EHB08403.1"/>
    <property type="molecule type" value="Genomic_DNA"/>
</dbReference>
<dbReference type="Proteomes" id="UP000006813">
    <property type="component" value="Unassembled WGS sequence"/>
</dbReference>
<dbReference type="STRING" id="10181.G5BGJ2"/>
<proteinExistence type="predicted"/>
<dbReference type="PANTHER" id="PTHR38655">
    <property type="entry name" value="SIMILAR TO RIKEN CDNA 4930524B15"/>
    <property type="match status" value="1"/>
</dbReference>
<dbReference type="PANTHER" id="PTHR38655:SF1">
    <property type="entry name" value="SIMILAR TO RIKEN CDNA 4930524B15"/>
    <property type="match status" value="1"/>
</dbReference>